<dbReference type="RefSeq" id="WP_149848944.1">
    <property type="nucleotide sequence ID" value="NZ_VUOB01000013.1"/>
</dbReference>
<evidence type="ECO:0000256" key="2">
    <source>
        <dbReference type="ARBA" id="ARBA00022801"/>
    </source>
</evidence>
<keyword evidence="5" id="KW-0732">Signal</keyword>
<name>A0A5B2XJL4_9PSEU</name>
<dbReference type="PROSITE" id="PS00138">
    <property type="entry name" value="SUBTILASE_SER"/>
    <property type="match status" value="1"/>
</dbReference>
<evidence type="ECO:0000256" key="5">
    <source>
        <dbReference type="SAM" id="SignalP"/>
    </source>
</evidence>
<dbReference type="PROSITE" id="PS51695">
    <property type="entry name" value="SEDOLISIN"/>
    <property type="match status" value="1"/>
</dbReference>
<sequence>MTSRRRGHVLLAAVLALGTCQLVAVAQAGAAPAPQAAQRPARHVFSTAAASFRGAVTPEQRATRLEAAAAGLPRLTQVYNVPALWNNGITGAGSTVAAIDSYGDPDIKKVIDTYDQAHNLPPADISILAPAGAVPGCTDQGVDTATCESWRGETDLDVLMIHIMAPAAHIIIAATPVAETEGFTGLPEMMYAIDYLREHKLADVISMSLGATEETFPSFGSIKVLDPALTRANNAGITIVTSTGDQGATSPVLTGDGLYPYRVVQWPASDPRVTAVGGTVLHLDANYHRTSPDTLWPDSGGGLSKAYARPSWQNGVAKITGSSMRSLPDLTMEGISGTSESAPLFAGVLALAVQLHHGPLGQINPALYRMGPRGTEAGIVDVTTGDNSYGGVTGYTASKGFDVVSGWGTIDAARFVPALVDTLRH</sequence>
<dbReference type="Pfam" id="PF00082">
    <property type="entry name" value="Peptidase_S8"/>
    <property type="match status" value="1"/>
</dbReference>
<comment type="similarity">
    <text evidence="4">Belongs to the peptidase S8 family.</text>
</comment>
<feature type="chain" id="PRO_5039202807" evidence="5">
    <location>
        <begin position="27"/>
        <end position="425"/>
    </location>
</feature>
<evidence type="ECO:0000313" key="7">
    <source>
        <dbReference type="EMBL" id="KAA2264037.1"/>
    </source>
</evidence>
<reference evidence="7 8" key="1">
    <citation type="submission" date="2019-09" db="EMBL/GenBank/DDBJ databases">
        <title>Goodfellowia gen. nov., a new genus of the Pseudonocardineae related to Actinoalloteichus, containing Goodfellowia coeruleoviolacea gen. nov., comb. nov. gen. nov., comb. nov.</title>
        <authorList>
            <person name="Labeda D."/>
        </authorList>
    </citation>
    <scope>NUCLEOTIDE SEQUENCE [LARGE SCALE GENOMIC DNA]</scope>
    <source>
        <strain evidence="7 8">AN110305</strain>
    </source>
</reference>
<feature type="active site" description="Charge relay system" evidence="4">
    <location>
        <position position="339"/>
    </location>
</feature>
<dbReference type="CDD" id="cd04056">
    <property type="entry name" value="Peptidases_S53"/>
    <property type="match status" value="1"/>
</dbReference>
<evidence type="ECO:0000256" key="4">
    <source>
        <dbReference type="PROSITE-ProRule" id="PRU01240"/>
    </source>
</evidence>
<dbReference type="InterPro" id="IPR023828">
    <property type="entry name" value="Peptidase_S8_Ser-AS"/>
</dbReference>
<dbReference type="InterPro" id="IPR000209">
    <property type="entry name" value="Peptidase_S8/S53_dom"/>
</dbReference>
<dbReference type="InterPro" id="IPR050819">
    <property type="entry name" value="Tripeptidyl-peptidase_I"/>
</dbReference>
<dbReference type="PANTHER" id="PTHR14218:SF15">
    <property type="entry name" value="TRIPEPTIDYL-PEPTIDASE 1"/>
    <property type="match status" value="1"/>
</dbReference>
<evidence type="ECO:0000256" key="1">
    <source>
        <dbReference type="ARBA" id="ARBA00022670"/>
    </source>
</evidence>
<feature type="active site" description="Charge relay system" evidence="4">
    <location>
        <position position="100"/>
    </location>
</feature>
<feature type="domain" description="Peptidase S53" evidence="6">
    <location>
        <begin position="69"/>
        <end position="422"/>
    </location>
</feature>
<accession>A0A5B2XJL4</accession>
<dbReference type="PANTHER" id="PTHR14218">
    <property type="entry name" value="PROTEASE S8 TRIPEPTIDYL PEPTIDASE I CLN2"/>
    <property type="match status" value="1"/>
</dbReference>
<proteinExistence type="inferred from homology"/>
<dbReference type="GO" id="GO:0008240">
    <property type="term" value="F:tripeptidyl-peptidase activity"/>
    <property type="evidence" value="ECO:0007669"/>
    <property type="project" value="TreeGrafter"/>
</dbReference>
<feature type="signal peptide" evidence="5">
    <location>
        <begin position="1"/>
        <end position="26"/>
    </location>
</feature>
<dbReference type="InterPro" id="IPR036852">
    <property type="entry name" value="Peptidase_S8/S53_dom_sf"/>
</dbReference>
<evidence type="ECO:0000313" key="8">
    <source>
        <dbReference type="Proteomes" id="UP000323454"/>
    </source>
</evidence>
<dbReference type="OrthoDB" id="3480681at2"/>
<dbReference type="GO" id="GO:0006508">
    <property type="term" value="P:proteolysis"/>
    <property type="evidence" value="ECO:0007669"/>
    <property type="project" value="UniProtKB-KW"/>
</dbReference>
<dbReference type="Gene3D" id="3.40.50.200">
    <property type="entry name" value="Peptidase S8/S53 domain"/>
    <property type="match status" value="1"/>
</dbReference>
<dbReference type="SUPFAM" id="SSF52743">
    <property type="entry name" value="Subtilisin-like"/>
    <property type="match status" value="1"/>
</dbReference>
<keyword evidence="1 4" id="KW-0645">Protease</keyword>
<comment type="caution">
    <text evidence="7">The sequence shown here is derived from an EMBL/GenBank/DDBJ whole genome shotgun (WGS) entry which is preliminary data.</text>
</comment>
<dbReference type="EMBL" id="VUOB01000013">
    <property type="protein sequence ID" value="KAA2264037.1"/>
    <property type="molecule type" value="Genomic_DNA"/>
</dbReference>
<feature type="active site" description="Charge relay system" evidence="4">
    <location>
        <position position="118"/>
    </location>
</feature>
<gene>
    <name evidence="7" type="ORF">F0L68_08585</name>
</gene>
<dbReference type="Proteomes" id="UP000323454">
    <property type="component" value="Unassembled WGS sequence"/>
</dbReference>
<dbReference type="GO" id="GO:0004252">
    <property type="term" value="F:serine-type endopeptidase activity"/>
    <property type="evidence" value="ECO:0007669"/>
    <property type="project" value="UniProtKB-UniRule"/>
</dbReference>
<keyword evidence="3 4" id="KW-0720">Serine protease</keyword>
<keyword evidence="8" id="KW-1185">Reference proteome</keyword>
<protein>
    <submittedName>
        <fullName evidence="7">S8 family serine peptidase</fullName>
    </submittedName>
</protein>
<evidence type="ECO:0000256" key="3">
    <source>
        <dbReference type="ARBA" id="ARBA00022825"/>
    </source>
</evidence>
<keyword evidence="2 4" id="KW-0378">Hydrolase</keyword>
<reference evidence="7 8" key="2">
    <citation type="submission" date="2019-09" db="EMBL/GenBank/DDBJ databases">
        <authorList>
            <person name="Jin C."/>
        </authorList>
    </citation>
    <scope>NUCLEOTIDE SEQUENCE [LARGE SCALE GENOMIC DNA]</scope>
    <source>
        <strain evidence="7 8">AN110305</strain>
    </source>
</reference>
<dbReference type="PROSITE" id="PS51892">
    <property type="entry name" value="SUBTILASE"/>
    <property type="match status" value="1"/>
</dbReference>
<evidence type="ECO:0000259" key="6">
    <source>
        <dbReference type="PROSITE" id="PS51695"/>
    </source>
</evidence>
<organism evidence="7 8">
    <name type="scientific">Solihabitans fulvus</name>
    <dbReference type="NCBI Taxonomy" id="1892852"/>
    <lineage>
        <taxon>Bacteria</taxon>
        <taxon>Bacillati</taxon>
        <taxon>Actinomycetota</taxon>
        <taxon>Actinomycetes</taxon>
        <taxon>Pseudonocardiales</taxon>
        <taxon>Pseudonocardiaceae</taxon>
        <taxon>Solihabitans</taxon>
    </lineage>
</organism>
<dbReference type="InterPro" id="IPR030400">
    <property type="entry name" value="Sedolisin_dom"/>
</dbReference>
<dbReference type="AlphaFoldDB" id="A0A5B2XJL4"/>